<evidence type="ECO:0000256" key="7">
    <source>
        <dbReference type="ARBA" id="ARBA00022989"/>
    </source>
</evidence>
<evidence type="ECO:0000256" key="4">
    <source>
        <dbReference type="ARBA" id="ARBA00022679"/>
    </source>
</evidence>
<dbReference type="AlphaFoldDB" id="A0A4Q1BGJ9"/>
<feature type="transmembrane region" description="Helical" evidence="10">
    <location>
        <begin position="420"/>
        <end position="443"/>
    </location>
</feature>
<evidence type="ECO:0000256" key="3">
    <source>
        <dbReference type="ARBA" id="ARBA00022676"/>
    </source>
</evidence>
<organism evidence="12 13">
    <name type="scientific">Tremella mesenterica</name>
    <name type="common">Jelly fungus</name>
    <dbReference type="NCBI Taxonomy" id="5217"/>
    <lineage>
        <taxon>Eukaryota</taxon>
        <taxon>Fungi</taxon>
        <taxon>Dikarya</taxon>
        <taxon>Basidiomycota</taxon>
        <taxon>Agaricomycotina</taxon>
        <taxon>Tremellomycetes</taxon>
        <taxon>Tremellales</taxon>
        <taxon>Tremellaceae</taxon>
        <taxon>Tremella</taxon>
    </lineage>
</organism>
<keyword evidence="7 10" id="KW-1133">Transmembrane helix</keyword>
<evidence type="ECO:0000313" key="12">
    <source>
        <dbReference type="EMBL" id="RXK36684.1"/>
    </source>
</evidence>
<dbReference type="PANTHER" id="PTHR22760:SF4">
    <property type="entry name" value="GPI MANNOSYLTRANSFERASE 3"/>
    <property type="match status" value="1"/>
</dbReference>
<gene>
    <name evidence="12" type="ORF">M231_06071</name>
</gene>
<evidence type="ECO:0000256" key="11">
    <source>
        <dbReference type="SAM" id="SignalP"/>
    </source>
</evidence>
<evidence type="ECO:0000256" key="10">
    <source>
        <dbReference type="RuleBase" id="RU363075"/>
    </source>
</evidence>
<feature type="transmembrane region" description="Helical" evidence="10">
    <location>
        <begin position="247"/>
        <end position="270"/>
    </location>
</feature>
<keyword evidence="5 10" id="KW-0812">Transmembrane</keyword>
<keyword evidence="3 10" id="KW-0328">Glycosyltransferase</keyword>
<dbReference type="GO" id="GO:0005789">
    <property type="term" value="C:endoplasmic reticulum membrane"/>
    <property type="evidence" value="ECO:0007669"/>
    <property type="project" value="UniProtKB-SubCell"/>
</dbReference>
<reference evidence="12 13" key="1">
    <citation type="submission" date="2016-06" db="EMBL/GenBank/DDBJ databases">
        <title>Evolution of pathogenesis and genome organization in the Tremellales.</title>
        <authorList>
            <person name="Cuomo C."/>
            <person name="Litvintseva A."/>
            <person name="Heitman J."/>
            <person name="Chen Y."/>
            <person name="Sun S."/>
            <person name="Springer D."/>
            <person name="Dromer F."/>
            <person name="Young S."/>
            <person name="Zeng Q."/>
            <person name="Chapman S."/>
            <person name="Gujja S."/>
            <person name="Saif S."/>
            <person name="Birren B."/>
        </authorList>
    </citation>
    <scope>NUCLEOTIDE SEQUENCE [LARGE SCALE GENOMIC DNA]</scope>
    <source>
        <strain evidence="12 13">ATCC 28783</strain>
    </source>
</reference>
<evidence type="ECO:0000256" key="8">
    <source>
        <dbReference type="ARBA" id="ARBA00023136"/>
    </source>
</evidence>
<evidence type="ECO:0000256" key="9">
    <source>
        <dbReference type="ARBA" id="ARBA00024708"/>
    </source>
</evidence>
<evidence type="ECO:0000256" key="2">
    <source>
        <dbReference type="ARBA" id="ARBA00006065"/>
    </source>
</evidence>
<comment type="subcellular location">
    <subcellularLocation>
        <location evidence="1 10">Endoplasmic reticulum membrane</location>
        <topology evidence="1 10">Multi-pass membrane protein</topology>
    </subcellularLocation>
</comment>
<comment type="similarity">
    <text evidence="2">Belongs to the glycosyltransferase 22 family. PIGB subfamily.</text>
</comment>
<dbReference type="VEuPathDB" id="FungiDB:TREMEDRAFT_70911"/>
<keyword evidence="6 10" id="KW-0256">Endoplasmic reticulum</keyword>
<dbReference type="FunCoup" id="A0A4Q1BGJ9">
    <property type="interactions" value="497"/>
</dbReference>
<feature type="transmembrane region" description="Helical" evidence="10">
    <location>
        <begin position="282"/>
        <end position="305"/>
    </location>
</feature>
<dbReference type="PANTHER" id="PTHR22760">
    <property type="entry name" value="GLYCOSYLTRANSFERASE"/>
    <property type="match status" value="1"/>
</dbReference>
<feature type="transmembrane region" description="Helical" evidence="10">
    <location>
        <begin position="350"/>
        <end position="370"/>
    </location>
</feature>
<feature type="chain" id="PRO_5020245845" description="Mannosyltransferase" evidence="11">
    <location>
        <begin position="18"/>
        <end position="638"/>
    </location>
</feature>
<dbReference type="Pfam" id="PF03901">
    <property type="entry name" value="Glyco_transf_22"/>
    <property type="match status" value="1"/>
</dbReference>
<dbReference type="InParanoid" id="A0A4Q1BGJ9"/>
<dbReference type="EC" id="2.4.1.-" evidence="10"/>
<feature type="transmembrane region" description="Helical" evidence="10">
    <location>
        <begin position="97"/>
        <end position="118"/>
    </location>
</feature>
<feature type="transmembrane region" description="Helical" evidence="10">
    <location>
        <begin position="130"/>
        <end position="148"/>
    </location>
</feature>
<comment type="caution">
    <text evidence="12">The sequence shown here is derived from an EMBL/GenBank/DDBJ whole genome shotgun (WGS) entry which is preliminary data.</text>
</comment>
<name>A0A4Q1BGJ9_TREME</name>
<keyword evidence="4" id="KW-0808">Transferase</keyword>
<accession>A0A4Q1BGJ9</accession>
<proteinExistence type="inferred from homology"/>
<dbReference type="GO" id="GO:0000026">
    <property type="term" value="F:alpha-1,2-mannosyltransferase activity"/>
    <property type="evidence" value="ECO:0007669"/>
    <property type="project" value="TreeGrafter"/>
</dbReference>
<evidence type="ECO:0000313" key="13">
    <source>
        <dbReference type="Proteomes" id="UP000289152"/>
    </source>
</evidence>
<keyword evidence="11" id="KW-0732">Signal</keyword>
<protein>
    <recommendedName>
        <fullName evidence="10">Mannosyltransferase</fullName>
        <ecNumber evidence="10">2.4.1.-</ecNumber>
    </recommendedName>
</protein>
<sequence length="638" mass="72925">MIHKALLLSLLFRSLWLLIPQTYFQPDEFYQALEPAHHHVFGYGHLTWEWRDLPSSSQGSWWGDVVEGGRMRSWFWPSLFVGVYQLLRFCKLDDTFLLVVAPRIIGVFVAAMTDWYTYRLSSKLIGEGSAAGALFLSLTSLFNAHLLPRALSTSPETMLTTMALTYFPLPPPEVPSHVPVDQVGSENRQNEKVPISSLDGTAGNIVPSNIEKPQEKQANKHVEELNYIVMDRMRWNLRGHTPPKDSLILSVALATTAICIRPTTLPFWAYMGVELLARQYKYHGVLSSLGTMVTSAITVLMVLAASTAIDYHFTGRLVFPILTFFHRNIFLDISSFYGSTTPFYHLTQSIPIMLFPTLPWVIPGFISCLFPSSHLPSFLIKLDRPPGLRILARSITFSITILSLSPHSEWRFLHPFLPPLLLFAIAPLVKGYIPNFGGCYHFRQSIRQYCRFPKIPFYVILLLPILPFAYLNLFHGRAQVEVMNVLRTGKVGQVTGVVGLMPCHSTPWMSHLHRNVPAWFLTCEPPLREDHSHITQQQVFYWGPITYLENVFPHSPISTPHTSPRGSIPHFDTTALSHIILFGELLERRDSSQQDDRTVRETLVRMGYEEVWQMWNGFDLLQDEPERRGGVRIWRRMV</sequence>
<dbReference type="Proteomes" id="UP000289152">
    <property type="component" value="Unassembled WGS sequence"/>
</dbReference>
<evidence type="ECO:0000256" key="1">
    <source>
        <dbReference type="ARBA" id="ARBA00004477"/>
    </source>
</evidence>
<dbReference type="STRING" id="5217.A0A4Q1BGJ9"/>
<evidence type="ECO:0000256" key="6">
    <source>
        <dbReference type="ARBA" id="ARBA00022824"/>
    </source>
</evidence>
<dbReference type="EMBL" id="SDIL01000090">
    <property type="protein sequence ID" value="RXK36684.1"/>
    <property type="molecule type" value="Genomic_DNA"/>
</dbReference>
<dbReference type="GO" id="GO:0006506">
    <property type="term" value="P:GPI anchor biosynthetic process"/>
    <property type="evidence" value="ECO:0007669"/>
    <property type="project" value="TreeGrafter"/>
</dbReference>
<comment type="function">
    <text evidence="9">Mannosyltransferase involved in glycosylphosphatidylinositol-anchor biosynthesis. Transfers the third mannose to Man2-GlcN-acyl-PI during GPI precursor assembly.</text>
</comment>
<feature type="transmembrane region" description="Helical" evidence="10">
    <location>
        <begin position="455"/>
        <end position="474"/>
    </location>
</feature>
<keyword evidence="13" id="KW-1185">Reference proteome</keyword>
<evidence type="ECO:0000256" key="5">
    <source>
        <dbReference type="ARBA" id="ARBA00022692"/>
    </source>
</evidence>
<feature type="signal peptide" evidence="11">
    <location>
        <begin position="1"/>
        <end position="17"/>
    </location>
</feature>
<keyword evidence="8 10" id="KW-0472">Membrane</keyword>
<dbReference type="InterPro" id="IPR005599">
    <property type="entry name" value="GPI_mannosylTrfase"/>
</dbReference>
<dbReference type="OrthoDB" id="416834at2759"/>